<protein>
    <submittedName>
        <fullName evidence="1">Uncharacterized protein</fullName>
    </submittedName>
</protein>
<dbReference type="Proteomes" id="UP000774617">
    <property type="component" value="Unassembled WGS sequence"/>
</dbReference>
<sequence>MGLTFQAQINTQDDFSNIELPRLRELHEHGKSALKYTRAEAQRVACLLSEVNYWMRKFASIMDAHADLVGRHSEFLLKHDIAVSRNLGDGQTILDNMMLKRELALYQVPMAEESP</sequence>
<accession>A0ABQ8FXJ7</accession>
<keyword evidence="2" id="KW-1185">Reference proteome</keyword>
<reference evidence="1 2" key="1">
    <citation type="journal article" date="2021" name="Nat. Commun.">
        <title>Genetic determinants of endophytism in the Arabidopsis root mycobiome.</title>
        <authorList>
            <person name="Mesny F."/>
            <person name="Miyauchi S."/>
            <person name="Thiergart T."/>
            <person name="Pickel B."/>
            <person name="Atanasova L."/>
            <person name="Karlsson M."/>
            <person name="Huettel B."/>
            <person name="Barry K.W."/>
            <person name="Haridas S."/>
            <person name="Chen C."/>
            <person name="Bauer D."/>
            <person name="Andreopoulos W."/>
            <person name="Pangilinan J."/>
            <person name="LaButti K."/>
            <person name="Riley R."/>
            <person name="Lipzen A."/>
            <person name="Clum A."/>
            <person name="Drula E."/>
            <person name="Henrissat B."/>
            <person name="Kohler A."/>
            <person name="Grigoriev I.V."/>
            <person name="Martin F.M."/>
            <person name="Hacquard S."/>
        </authorList>
    </citation>
    <scope>NUCLEOTIDE SEQUENCE [LARGE SCALE GENOMIC DNA]</scope>
    <source>
        <strain evidence="1 2">MPI-SDFR-AT-0080</strain>
    </source>
</reference>
<gene>
    <name evidence="1" type="ORF">B0J12DRAFT_703756</name>
</gene>
<proteinExistence type="predicted"/>
<evidence type="ECO:0000313" key="1">
    <source>
        <dbReference type="EMBL" id="KAH7033941.1"/>
    </source>
</evidence>
<evidence type="ECO:0000313" key="2">
    <source>
        <dbReference type="Proteomes" id="UP000774617"/>
    </source>
</evidence>
<dbReference type="EMBL" id="JAGTJR010000039">
    <property type="protein sequence ID" value="KAH7033941.1"/>
    <property type="molecule type" value="Genomic_DNA"/>
</dbReference>
<organism evidence="1 2">
    <name type="scientific">Macrophomina phaseolina</name>
    <dbReference type="NCBI Taxonomy" id="35725"/>
    <lineage>
        <taxon>Eukaryota</taxon>
        <taxon>Fungi</taxon>
        <taxon>Dikarya</taxon>
        <taxon>Ascomycota</taxon>
        <taxon>Pezizomycotina</taxon>
        <taxon>Dothideomycetes</taxon>
        <taxon>Dothideomycetes incertae sedis</taxon>
        <taxon>Botryosphaeriales</taxon>
        <taxon>Botryosphaeriaceae</taxon>
        <taxon>Macrophomina</taxon>
    </lineage>
</organism>
<name>A0ABQ8FXJ7_9PEZI</name>
<comment type="caution">
    <text evidence="1">The sequence shown here is derived from an EMBL/GenBank/DDBJ whole genome shotgun (WGS) entry which is preliminary data.</text>
</comment>